<dbReference type="SUPFAM" id="SSF103481">
    <property type="entry name" value="Multidrug resistance efflux transporter EmrE"/>
    <property type="match status" value="1"/>
</dbReference>
<evidence type="ECO:0000256" key="3">
    <source>
        <dbReference type="ARBA" id="ARBA00022448"/>
    </source>
</evidence>
<organism evidence="8 9">
    <name type="scientific">Pseudomonas fluorescens</name>
    <dbReference type="NCBI Taxonomy" id="294"/>
    <lineage>
        <taxon>Bacteria</taxon>
        <taxon>Pseudomonadati</taxon>
        <taxon>Pseudomonadota</taxon>
        <taxon>Gammaproteobacteria</taxon>
        <taxon>Pseudomonadales</taxon>
        <taxon>Pseudomonadaceae</taxon>
        <taxon>Pseudomonas</taxon>
    </lineage>
</organism>
<comment type="similarity">
    <text evidence="2">Belongs to the EamA transporter family.</text>
</comment>
<proteinExistence type="inferred from homology"/>
<dbReference type="NCBIfam" id="TIGR00688">
    <property type="entry name" value="rarD"/>
    <property type="match status" value="1"/>
</dbReference>
<keyword evidence="3" id="KW-0813">Transport</keyword>
<dbReference type="OrthoDB" id="3250831at2"/>
<dbReference type="EMBL" id="CABVII010000028">
    <property type="protein sequence ID" value="VVP42297.1"/>
    <property type="molecule type" value="Genomic_DNA"/>
</dbReference>
<evidence type="ECO:0000256" key="6">
    <source>
        <dbReference type="ARBA" id="ARBA00022989"/>
    </source>
</evidence>
<dbReference type="Proteomes" id="UP000385207">
    <property type="component" value="Unassembled WGS sequence"/>
</dbReference>
<reference evidence="8 9" key="1">
    <citation type="submission" date="2019-09" db="EMBL/GenBank/DDBJ databases">
        <authorList>
            <person name="Chandra G."/>
            <person name="Truman W A."/>
        </authorList>
    </citation>
    <scope>NUCLEOTIDE SEQUENCE [LARGE SCALE GENOMIC DNA]</scope>
    <source>
        <strain evidence="8">PS862</strain>
    </source>
</reference>
<evidence type="ECO:0000256" key="2">
    <source>
        <dbReference type="ARBA" id="ARBA00007362"/>
    </source>
</evidence>
<evidence type="ECO:0000256" key="7">
    <source>
        <dbReference type="ARBA" id="ARBA00023136"/>
    </source>
</evidence>
<dbReference type="InterPro" id="IPR000620">
    <property type="entry name" value="EamA_dom"/>
</dbReference>
<accession>A0A5E6XY87</accession>
<dbReference type="InterPro" id="IPR004626">
    <property type="entry name" value="RarD"/>
</dbReference>
<dbReference type="Pfam" id="PF00892">
    <property type="entry name" value="EamA"/>
    <property type="match status" value="1"/>
</dbReference>
<evidence type="ECO:0000313" key="9">
    <source>
        <dbReference type="Proteomes" id="UP000385207"/>
    </source>
</evidence>
<protein>
    <submittedName>
        <fullName evidence="8">Protein RarD</fullName>
    </submittedName>
</protein>
<evidence type="ECO:0000256" key="5">
    <source>
        <dbReference type="ARBA" id="ARBA00022692"/>
    </source>
</evidence>
<name>A0A5E6XY87_PSEFL</name>
<dbReference type="RefSeq" id="WP_150748665.1">
    <property type="nucleotide sequence ID" value="NZ_CABVHE010000087.1"/>
</dbReference>
<evidence type="ECO:0000256" key="1">
    <source>
        <dbReference type="ARBA" id="ARBA00004651"/>
    </source>
</evidence>
<dbReference type="InterPro" id="IPR037185">
    <property type="entry name" value="EmrE-like"/>
</dbReference>
<keyword evidence="5" id="KW-0812">Transmembrane</keyword>
<evidence type="ECO:0000256" key="4">
    <source>
        <dbReference type="ARBA" id="ARBA00022475"/>
    </source>
</evidence>
<keyword evidence="7" id="KW-0472">Membrane</keyword>
<evidence type="ECO:0000313" key="8">
    <source>
        <dbReference type="EMBL" id="VVP42297.1"/>
    </source>
</evidence>
<dbReference type="AlphaFoldDB" id="A0A5E6XY87"/>
<gene>
    <name evidence="8" type="primary">rarD_3</name>
    <name evidence="8" type="ORF">PS862_04947</name>
</gene>
<comment type="subcellular location">
    <subcellularLocation>
        <location evidence="1">Cell membrane</location>
        <topology evidence="1">Multi-pass membrane protein</topology>
    </subcellularLocation>
</comment>
<dbReference type="GO" id="GO:0005886">
    <property type="term" value="C:plasma membrane"/>
    <property type="evidence" value="ECO:0007669"/>
    <property type="project" value="UniProtKB-SubCell"/>
</dbReference>
<sequence>MSKGVVLAVSASFLFGVLYYFTSLLSPLDGQEIFGWRMLISLPFMTLFICLSGDWKWVPQIYRRVREKPKLMFGVLLTSALVAVQLWIFMWGPLNGHGLDVSLGYFLLPLTMVITGRIVYGERMSHLQKIAAVFAAIGVINELYRTGGFSWTTLVVALGYPMYFVLRRRLGTDNLGGLWLDMMLMIPAALWFVLSGEPFAEIGAQRPALYWLIPLMGIVSAAAGFAYILASRLLPFSLFGLLSYAEPVLLVAVALLLGDSLKPGQWMTYLPIWLAVVVLIIEGLKHLNRMRRAIKFTDQ</sequence>
<keyword evidence="6" id="KW-1133">Transmembrane helix</keyword>
<keyword evidence="4" id="KW-1003">Cell membrane</keyword>